<dbReference type="Gene3D" id="3.90.1530.10">
    <property type="entry name" value="Conserved hypothetical protein from pyrococcus furiosus pfu- 392566-001, ParB domain"/>
    <property type="match status" value="1"/>
</dbReference>
<comment type="caution">
    <text evidence="2">The sequence shown here is derived from an EMBL/GenBank/DDBJ whole genome shotgun (WGS) entry which is preliminary data.</text>
</comment>
<dbReference type="RefSeq" id="WP_118808584.1">
    <property type="nucleotide sequence ID" value="NZ_VCED01000005.1"/>
</dbReference>
<dbReference type="SUPFAM" id="SSF110849">
    <property type="entry name" value="ParB/Sulfiredoxin"/>
    <property type="match status" value="1"/>
</dbReference>
<evidence type="ECO:0000313" key="2">
    <source>
        <dbReference type="EMBL" id="KAA5523567.1"/>
    </source>
</evidence>
<name>A0ABQ6SMB2_9PAST</name>
<feature type="compositionally biased region" description="Basic and acidic residues" evidence="1">
    <location>
        <begin position="142"/>
        <end position="152"/>
    </location>
</feature>
<dbReference type="EMBL" id="VXDF01000002">
    <property type="protein sequence ID" value="KAA5523567.1"/>
    <property type="molecule type" value="Genomic_DNA"/>
</dbReference>
<sequence length="456" mass="51709">MANVSIRTLYLDPKNPRHIPIENQKAIISYLIENEKVKDLAKDIAEKGMTNPLDLVGIITENNKKLVVEGNRRVCALKLLDKPCLAPKKYQRYFTTLQGKVKNQITKIPVHVFPNRDEALPWLSTLHTSSSNTSRKPWSPEQKTRFDQSVDGKPDHAAALTILDFSLENNLISPEKSQKVITTITRMLSTPEVRDAFGITTGVTERNILINITKEEFTAIITQYFNDFDDPNYNIGSRSNKRNRLDYIQHLKSIGKIPSNRLDKEIELIPGISSTTPTGSAISQKNTIQKRTTRTTKGKSAQLIDYDLDIPVSKIQSIYSEINTMDIEKHPYATAALLRALIEQSCDYFLLKSGNSIQFHEGSKTQRTDENSKLREKILGIAQYFKANQHLEDKELSALTNECATKKDGVGTLNLLHGVLHNYAHNICAEQIISAHNNLRPFIIAMWQKFRWPNTN</sequence>
<organism evidence="2 3">
    <name type="scientific">Haemophilus seminalis</name>
    <dbReference type="NCBI Taxonomy" id="2582921"/>
    <lineage>
        <taxon>Bacteria</taxon>
        <taxon>Pseudomonadati</taxon>
        <taxon>Pseudomonadota</taxon>
        <taxon>Gammaproteobacteria</taxon>
        <taxon>Pasteurellales</taxon>
        <taxon>Pasteurellaceae</taxon>
        <taxon>Haemophilus</taxon>
    </lineage>
</organism>
<dbReference type="InterPro" id="IPR036086">
    <property type="entry name" value="ParB/Sulfiredoxin_sf"/>
</dbReference>
<evidence type="ECO:0000313" key="3">
    <source>
        <dbReference type="Proteomes" id="UP000324828"/>
    </source>
</evidence>
<feature type="region of interest" description="Disordered" evidence="1">
    <location>
        <begin position="127"/>
        <end position="152"/>
    </location>
</feature>
<protein>
    <recommendedName>
        <fullName evidence="4">ParB/Sulfiredoxin domain-containing protein</fullName>
    </recommendedName>
</protein>
<evidence type="ECO:0000256" key="1">
    <source>
        <dbReference type="SAM" id="MobiDB-lite"/>
    </source>
</evidence>
<proteinExistence type="predicted"/>
<evidence type="ECO:0008006" key="4">
    <source>
        <dbReference type="Google" id="ProtNLM"/>
    </source>
</evidence>
<gene>
    <name evidence="2" type="ORF">F2S80_02235</name>
</gene>
<reference evidence="2 3" key="1">
    <citation type="submission" date="2019-09" db="EMBL/GenBank/DDBJ databases">
        <title>Haemophilus seminale sp. nov., isolated from human semen.</title>
        <authorList>
            <person name="Zheng M."/>
        </authorList>
    </citation>
    <scope>NUCLEOTIDE SEQUENCE [LARGE SCALE GENOMIC DNA]</scope>
    <source>
        <strain evidence="2 3">SZY H2</strain>
    </source>
</reference>
<dbReference type="Proteomes" id="UP000324828">
    <property type="component" value="Unassembled WGS sequence"/>
</dbReference>
<accession>A0ABQ6SMB2</accession>
<keyword evidence="3" id="KW-1185">Reference proteome</keyword>